<evidence type="ECO:0000256" key="1">
    <source>
        <dbReference type="SAM" id="SignalP"/>
    </source>
</evidence>
<feature type="chain" id="PRO_5045793646" evidence="1">
    <location>
        <begin position="26"/>
        <end position="119"/>
    </location>
</feature>
<protein>
    <submittedName>
        <fullName evidence="2">Uncharacterized protein</fullName>
    </submittedName>
</protein>
<accession>A0ABR3WSN0</accession>
<feature type="signal peptide" evidence="1">
    <location>
        <begin position="1"/>
        <end position="25"/>
    </location>
</feature>
<comment type="caution">
    <text evidence="2">The sequence shown here is derived from an EMBL/GenBank/DDBJ whole genome shotgun (WGS) entry which is preliminary data.</text>
</comment>
<dbReference type="EMBL" id="JAWRVE010000054">
    <property type="protein sequence ID" value="KAL1866688.1"/>
    <property type="molecule type" value="Genomic_DNA"/>
</dbReference>
<organism evidence="2 3">
    <name type="scientific">Diaporthe australafricana</name>
    <dbReference type="NCBI Taxonomy" id="127596"/>
    <lineage>
        <taxon>Eukaryota</taxon>
        <taxon>Fungi</taxon>
        <taxon>Dikarya</taxon>
        <taxon>Ascomycota</taxon>
        <taxon>Pezizomycotina</taxon>
        <taxon>Sordariomycetes</taxon>
        <taxon>Sordariomycetidae</taxon>
        <taxon>Diaporthales</taxon>
        <taxon>Diaporthaceae</taxon>
        <taxon>Diaporthe</taxon>
    </lineage>
</organism>
<reference evidence="2 3" key="1">
    <citation type="journal article" date="2024" name="IMA Fungus">
        <title>IMA Genome - F19 : A genome assembly and annotation guide to empower mycologists, including annotated draft genome sequences of Ceratocystis pirilliformis, Diaporthe australafricana, Fusarium ophioides, Paecilomyces lecythidis, and Sporothrix stenoceras.</title>
        <authorList>
            <person name="Aylward J."/>
            <person name="Wilson A.M."/>
            <person name="Visagie C.M."/>
            <person name="Spraker J."/>
            <person name="Barnes I."/>
            <person name="Buitendag C."/>
            <person name="Ceriani C."/>
            <person name="Del Mar Angel L."/>
            <person name="du Plessis D."/>
            <person name="Fuchs T."/>
            <person name="Gasser K."/>
            <person name="Kramer D."/>
            <person name="Li W."/>
            <person name="Munsamy K."/>
            <person name="Piso A."/>
            <person name="Price J.L."/>
            <person name="Sonnekus B."/>
            <person name="Thomas C."/>
            <person name="van der Nest A."/>
            <person name="van Dijk A."/>
            <person name="van Heerden A."/>
            <person name="van Vuuren N."/>
            <person name="Yilmaz N."/>
            <person name="Duong T.A."/>
            <person name="van der Merwe N.A."/>
            <person name="Wingfield M.J."/>
            <person name="Wingfield B.D."/>
        </authorList>
    </citation>
    <scope>NUCLEOTIDE SEQUENCE [LARGE SCALE GENOMIC DNA]</scope>
    <source>
        <strain evidence="2 3">CMW 18300</strain>
    </source>
</reference>
<evidence type="ECO:0000313" key="3">
    <source>
        <dbReference type="Proteomes" id="UP001583177"/>
    </source>
</evidence>
<dbReference type="Proteomes" id="UP001583177">
    <property type="component" value="Unassembled WGS sequence"/>
</dbReference>
<gene>
    <name evidence="2" type="ORF">Daus18300_006632</name>
</gene>
<keyword evidence="1" id="KW-0732">Signal</keyword>
<proteinExistence type="predicted"/>
<name>A0ABR3WSN0_9PEZI</name>
<evidence type="ECO:0000313" key="2">
    <source>
        <dbReference type="EMBL" id="KAL1866688.1"/>
    </source>
</evidence>
<sequence length="119" mass="11526">MLYLPAAGLVLFLVAIDAAIHCADAAPLPVRIKIPGVKGGTYRSGSGWGDVTELPWKQELDKAAKEASKVTKADDKAVDKAAAGTSSGTAAAAGAAGGVAAGVGAGVGIGAGLGYDYAG</sequence>
<keyword evidence="3" id="KW-1185">Reference proteome</keyword>